<keyword evidence="2" id="KW-1185">Reference proteome</keyword>
<accession>A0A8T0CZ54</accession>
<gene>
    <name evidence="1" type="ORF">P879_09909</name>
</gene>
<dbReference type="Proteomes" id="UP000699462">
    <property type="component" value="Unassembled WGS sequence"/>
</dbReference>
<name>A0A8T0CZ54_9TREM</name>
<evidence type="ECO:0000313" key="2">
    <source>
        <dbReference type="Proteomes" id="UP000699462"/>
    </source>
</evidence>
<dbReference type="AlphaFoldDB" id="A0A8T0CZ54"/>
<dbReference type="EMBL" id="JTDF01022112">
    <property type="protein sequence ID" value="KAF8560943.1"/>
    <property type="molecule type" value="Genomic_DNA"/>
</dbReference>
<proteinExistence type="predicted"/>
<reference evidence="1 2" key="1">
    <citation type="submission" date="2019-07" db="EMBL/GenBank/DDBJ databases">
        <title>Annotation for the trematode Paragonimus westermani.</title>
        <authorList>
            <person name="Choi Y.-J."/>
        </authorList>
    </citation>
    <scope>NUCLEOTIDE SEQUENCE [LARGE SCALE GENOMIC DNA]</scope>
    <source>
        <strain evidence="1">180907_Pwestermani</strain>
    </source>
</reference>
<comment type="caution">
    <text evidence="1">The sequence shown here is derived from an EMBL/GenBank/DDBJ whole genome shotgun (WGS) entry which is preliminary data.</text>
</comment>
<evidence type="ECO:0000313" key="1">
    <source>
        <dbReference type="EMBL" id="KAF8560943.1"/>
    </source>
</evidence>
<protein>
    <submittedName>
        <fullName evidence="1">Uncharacterized protein</fullName>
    </submittedName>
</protein>
<sequence>MSTSLSIPYRLSLPDLSKPPRLNSSVGVHLRYSDRNPCGQTGRHTLEPPQADRIADKQVPTTHIKSIHENLLQERNALRRQQEVLSVVSHQQVQLQQLGAQLQLIASMMSGTYQTNAVRAEKQKSLSVSLPAHLLLVM</sequence>
<organism evidence="1 2">
    <name type="scientific">Paragonimus westermani</name>
    <dbReference type="NCBI Taxonomy" id="34504"/>
    <lineage>
        <taxon>Eukaryota</taxon>
        <taxon>Metazoa</taxon>
        <taxon>Spiralia</taxon>
        <taxon>Lophotrochozoa</taxon>
        <taxon>Platyhelminthes</taxon>
        <taxon>Trematoda</taxon>
        <taxon>Digenea</taxon>
        <taxon>Plagiorchiida</taxon>
        <taxon>Troglotremata</taxon>
        <taxon>Troglotrematidae</taxon>
        <taxon>Paragonimus</taxon>
    </lineage>
</organism>